<evidence type="ECO:0008006" key="3">
    <source>
        <dbReference type="Google" id="ProtNLM"/>
    </source>
</evidence>
<keyword evidence="2" id="KW-1185">Reference proteome</keyword>
<sequence length="120" mass="13110">MCVYAVASYKVHHVCVPCRLSFKRHADRSRVHPCPTCARPLVSAGHDFAPPRRRDLRGWSVVAVVLGAGLRYEGRSACGCAKEPGYRPRTRADVRARRIAAAREGLPLAVALARPDAHTG</sequence>
<evidence type="ECO:0000313" key="2">
    <source>
        <dbReference type="Proteomes" id="UP001602322"/>
    </source>
</evidence>
<name>A0ABW6XA34_9ACTN</name>
<reference evidence="1 2" key="1">
    <citation type="submission" date="2024-10" db="EMBL/GenBank/DDBJ databases">
        <title>The Natural Products Discovery Center: Release of the First 8490 Sequenced Strains for Exploring Actinobacteria Biosynthetic Diversity.</title>
        <authorList>
            <person name="Kalkreuter E."/>
            <person name="Kautsar S.A."/>
            <person name="Yang D."/>
            <person name="Bader C.D."/>
            <person name="Teijaro C.N."/>
            <person name="Fluegel L."/>
            <person name="Davis C.M."/>
            <person name="Simpson J.R."/>
            <person name="Lauterbach L."/>
            <person name="Steele A.D."/>
            <person name="Gui C."/>
            <person name="Meng S."/>
            <person name="Li G."/>
            <person name="Viehrig K."/>
            <person name="Ye F."/>
            <person name="Su P."/>
            <person name="Kiefer A.F."/>
            <person name="Nichols A."/>
            <person name="Cepeda A.J."/>
            <person name="Yan W."/>
            <person name="Fan B."/>
            <person name="Jiang Y."/>
            <person name="Adhikari A."/>
            <person name="Zheng C.-J."/>
            <person name="Schuster L."/>
            <person name="Cowan T.M."/>
            <person name="Smanski M.J."/>
            <person name="Chevrette M.G."/>
            <person name="De Carvalho L.P.S."/>
            <person name="Shen B."/>
        </authorList>
    </citation>
    <scope>NUCLEOTIDE SEQUENCE [LARGE SCALE GENOMIC DNA]</scope>
    <source>
        <strain evidence="1 2">NPDC012540</strain>
    </source>
</reference>
<dbReference type="EMBL" id="JBIBEG010000007">
    <property type="protein sequence ID" value="MFF5898930.1"/>
    <property type="molecule type" value="Genomic_DNA"/>
</dbReference>
<accession>A0ABW6XA34</accession>
<organism evidence="1 2">
    <name type="scientific">Streptomyces argenteolus</name>
    <dbReference type="NCBI Taxonomy" id="67274"/>
    <lineage>
        <taxon>Bacteria</taxon>
        <taxon>Bacillati</taxon>
        <taxon>Actinomycetota</taxon>
        <taxon>Actinomycetes</taxon>
        <taxon>Kitasatosporales</taxon>
        <taxon>Streptomycetaceae</taxon>
        <taxon>Streptomyces</taxon>
    </lineage>
</organism>
<comment type="caution">
    <text evidence="1">The sequence shown here is derived from an EMBL/GenBank/DDBJ whole genome shotgun (WGS) entry which is preliminary data.</text>
</comment>
<evidence type="ECO:0000313" key="1">
    <source>
        <dbReference type="EMBL" id="MFF5898930.1"/>
    </source>
</evidence>
<dbReference type="RefSeq" id="WP_387905489.1">
    <property type="nucleotide sequence ID" value="NZ_JBIBEG010000007.1"/>
</dbReference>
<gene>
    <name evidence="1" type="ORF">ACFY8O_23820</name>
</gene>
<proteinExistence type="predicted"/>
<dbReference type="Proteomes" id="UP001602322">
    <property type="component" value="Unassembled WGS sequence"/>
</dbReference>
<protein>
    <recommendedName>
        <fullName evidence="3">Deoxyxylulose-5-phosphate synthase</fullName>
    </recommendedName>
</protein>